<dbReference type="InterPro" id="IPR053951">
    <property type="entry name" value="K_trans_N"/>
</dbReference>
<keyword evidence="6 10" id="KW-0630">Potassium</keyword>
<dbReference type="PANTHER" id="PTHR30540:SF13">
    <property type="entry name" value="POTASSIUM TRANSPORTER 17-RELATED"/>
    <property type="match status" value="1"/>
</dbReference>
<dbReference type="EMBL" id="JBJQOH010000004">
    <property type="protein sequence ID" value="KAL3690594.1"/>
    <property type="molecule type" value="Genomic_DNA"/>
</dbReference>
<feature type="transmembrane region" description="Helical" evidence="10">
    <location>
        <begin position="271"/>
        <end position="289"/>
    </location>
</feature>
<gene>
    <name evidence="14" type="ORF">R1sor_016903</name>
</gene>
<evidence type="ECO:0000256" key="5">
    <source>
        <dbReference type="ARBA" id="ARBA00022692"/>
    </source>
</evidence>
<evidence type="ECO:0000256" key="11">
    <source>
        <dbReference type="SAM" id="MobiDB-lite"/>
    </source>
</evidence>
<evidence type="ECO:0000256" key="10">
    <source>
        <dbReference type="RuleBase" id="RU321113"/>
    </source>
</evidence>
<dbReference type="InterPro" id="IPR053952">
    <property type="entry name" value="K_trans_C"/>
</dbReference>
<evidence type="ECO:0000256" key="3">
    <source>
        <dbReference type="ARBA" id="ARBA00022448"/>
    </source>
</evidence>
<feature type="transmembrane region" description="Helical" evidence="10">
    <location>
        <begin position="110"/>
        <end position="131"/>
    </location>
</feature>
<feature type="region of interest" description="Disordered" evidence="11">
    <location>
        <begin position="50"/>
        <end position="89"/>
    </location>
</feature>
<dbReference type="GO" id="GO:0016020">
    <property type="term" value="C:membrane"/>
    <property type="evidence" value="ECO:0007669"/>
    <property type="project" value="UniProtKB-SubCell"/>
</dbReference>
<feature type="transmembrane region" description="Helical" evidence="10">
    <location>
        <begin position="143"/>
        <end position="160"/>
    </location>
</feature>
<evidence type="ECO:0000313" key="14">
    <source>
        <dbReference type="EMBL" id="KAL3690594.1"/>
    </source>
</evidence>
<reference evidence="14 15" key="1">
    <citation type="submission" date="2024-09" db="EMBL/GenBank/DDBJ databases">
        <title>Chromosome-scale assembly of Riccia sorocarpa.</title>
        <authorList>
            <person name="Paukszto L."/>
        </authorList>
    </citation>
    <scope>NUCLEOTIDE SEQUENCE [LARGE SCALE GENOMIC DNA]</scope>
    <source>
        <strain evidence="14">LP-2024</strain>
        <tissue evidence="14">Aerial parts of the thallus</tissue>
    </source>
</reference>
<feature type="transmembrane region" description="Helical" evidence="10">
    <location>
        <begin position="380"/>
        <end position="402"/>
    </location>
</feature>
<sequence>MNQSTDITESGCEERGQEQNSSQESASWSDTFTQRLIASAFGFSFFGNEVSSTPEERTSVETSAEIKTDNVNIDLESRPSGPSKSARSFNQPVVEAAPQNRSGFGKTIILAYKTLGIVYGDLATSPLYVYPTVNIDNASKADYLGILSVVFWTLTLIGILKYSFIVLQADDHGEGGTFAVYSLLCRHAKIGQNSYDNSHQMSGRRVSHFTEPGRRPKRNRVKSFLESSKAAQRLLLFLVMTGTCMLVGDGILTPAISVLSATEGIRTAAPSLSKAVVLVITAIILILLFMGQKYGTQRVSLVFSPVMALWLVTTSAIGVYNIVVHYPGVFKAFSPAYVYYFFRDNKKDAWFMLGGIVLCITGAEAMYADMGHFDKRSIQVAFTMMVYPSVLLTYAGQTAYLIKNPSDHGEAFFKMIPKRVYWPMFVIATLAAVVASQGLISATFSVIKQSMALHYFPRVKLVHTSENKEGQIYSPEVNYLLMILCLAVVFGFRSSHDIGNAFGVAVVFVMLFTTFLICLVMLVIWQTSVFLVIPYFLVYLVIEGTYMSAVLTKVPQGGWFPFVISAIVTLVMFSWNMGCQTKFKYEMKNTITKDNLGDLLAHVGSVRVPGICFFYTELCDGIPPIVGHYVKNVRSLHRVLVFITIQWLPVKTVLPAERFLVGRVGFPGVYRCIARYGYRDLLEMQTDEFVDQFTQTLSEYIMLSSSSTRHNSSFGRSGRNESLSRLAVATEVAMINEVEELNQARSVVSSMDIPYAKYLELGMLCDI</sequence>
<protein>
    <recommendedName>
        <fullName evidence="10">Potassium transporter</fullName>
    </recommendedName>
</protein>
<evidence type="ECO:0000256" key="4">
    <source>
        <dbReference type="ARBA" id="ARBA00022538"/>
    </source>
</evidence>
<feature type="compositionally biased region" description="Polar residues" evidence="11">
    <location>
        <begin position="18"/>
        <end position="28"/>
    </location>
</feature>
<evidence type="ECO:0000256" key="7">
    <source>
        <dbReference type="ARBA" id="ARBA00022989"/>
    </source>
</evidence>
<keyword evidence="3" id="KW-0813">Transport</keyword>
<dbReference type="NCBIfam" id="TIGR00794">
    <property type="entry name" value="kup"/>
    <property type="match status" value="1"/>
</dbReference>
<evidence type="ECO:0000256" key="9">
    <source>
        <dbReference type="ARBA" id="ARBA00023136"/>
    </source>
</evidence>
<comment type="caution">
    <text evidence="14">The sequence shown here is derived from an EMBL/GenBank/DDBJ whole genome shotgun (WGS) entry which is preliminary data.</text>
</comment>
<proteinExistence type="inferred from homology"/>
<feature type="compositionally biased region" description="Basic and acidic residues" evidence="11">
    <location>
        <begin position="54"/>
        <end position="68"/>
    </location>
</feature>
<evidence type="ECO:0000256" key="2">
    <source>
        <dbReference type="ARBA" id="ARBA00008440"/>
    </source>
</evidence>
<feature type="transmembrane region" description="Helical" evidence="10">
    <location>
        <begin position="422"/>
        <end position="447"/>
    </location>
</feature>
<evidence type="ECO:0000256" key="6">
    <source>
        <dbReference type="ARBA" id="ARBA00022958"/>
    </source>
</evidence>
<feature type="transmembrane region" description="Helical" evidence="10">
    <location>
        <begin position="558"/>
        <end position="578"/>
    </location>
</feature>
<feature type="transmembrane region" description="Helical" evidence="10">
    <location>
        <begin position="234"/>
        <end position="259"/>
    </location>
</feature>
<evidence type="ECO:0000256" key="8">
    <source>
        <dbReference type="ARBA" id="ARBA00023065"/>
    </source>
</evidence>
<accession>A0ABD3HK85</accession>
<feature type="compositionally biased region" description="Polar residues" evidence="11">
    <location>
        <begin position="80"/>
        <end position="89"/>
    </location>
</feature>
<evidence type="ECO:0000259" key="12">
    <source>
        <dbReference type="Pfam" id="PF02705"/>
    </source>
</evidence>
<keyword evidence="9 10" id="KW-0472">Membrane</keyword>
<dbReference type="AlphaFoldDB" id="A0ABD3HK85"/>
<keyword evidence="5 10" id="KW-0812">Transmembrane</keyword>
<dbReference type="Pfam" id="PF22776">
    <property type="entry name" value="K_trans_C"/>
    <property type="match status" value="1"/>
</dbReference>
<evidence type="ECO:0000256" key="1">
    <source>
        <dbReference type="ARBA" id="ARBA00004141"/>
    </source>
</evidence>
<keyword evidence="7 10" id="KW-1133">Transmembrane helix</keyword>
<organism evidence="14 15">
    <name type="scientific">Riccia sorocarpa</name>
    <dbReference type="NCBI Taxonomy" id="122646"/>
    <lineage>
        <taxon>Eukaryota</taxon>
        <taxon>Viridiplantae</taxon>
        <taxon>Streptophyta</taxon>
        <taxon>Embryophyta</taxon>
        <taxon>Marchantiophyta</taxon>
        <taxon>Marchantiopsida</taxon>
        <taxon>Marchantiidae</taxon>
        <taxon>Marchantiales</taxon>
        <taxon>Ricciaceae</taxon>
        <taxon>Riccia</taxon>
    </lineage>
</organism>
<feature type="transmembrane region" description="Helical" evidence="10">
    <location>
        <begin position="532"/>
        <end position="552"/>
    </location>
</feature>
<dbReference type="Pfam" id="PF02705">
    <property type="entry name" value="K_trans"/>
    <property type="match status" value="1"/>
</dbReference>
<comment type="similarity">
    <text evidence="2 10">Belongs to the HAK/KUP transporter (TC 2.A.72.3) family.</text>
</comment>
<feature type="transmembrane region" description="Helical" evidence="10">
    <location>
        <begin position="349"/>
        <end position="368"/>
    </location>
</feature>
<keyword evidence="15" id="KW-1185">Reference proteome</keyword>
<comment type="subcellular location">
    <subcellularLocation>
        <location evidence="1 10">Membrane</location>
        <topology evidence="1 10">Multi-pass membrane protein</topology>
    </subcellularLocation>
</comment>
<feature type="transmembrane region" description="Helical" evidence="10">
    <location>
        <begin position="301"/>
        <end position="323"/>
    </location>
</feature>
<dbReference type="InterPro" id="IPR003855">
    <property type="entry name" value="K+_transporter"/>
</dbReference>
<keyword evidence="4 10" id="KW-0633">Potassium transport</keyword>
<evidence type="ECO:0000259" key="13">
    <source>
        <dbReference type="Pfam" id="PF22776"/>
    </source>
</evidence>
<feature type="domain" description="K+ potassium transporter C-terminal" evidence="13">
    <location>
        <begin position="609"/>
        <end position="686"/>
    </location>
</feature>
<comment type="function">
    <text evidence="10">Potassium transporter.</text>
</comment>
<dbReference type="Proteomes" id="UP001633002">
    <property type="component" value="Unassembled WGS sequence"/>
</dbReference>
<feature type="domain" description="K+ potassium transporter integral membrane" evidence="12">
    <location>
        <begin position="111"/>
        <end position="594"/>
    </location>
</feature>
<keyword evidence="8 10" id="KW-0406">Ion transport</keyword>
<feature type="transmembrane region" description="Helical" evidence="10">
    <location>
        <begin position="477"/>
        <end position="495"/>
    </location>
</feature>
<dbReference type="PANTHER" id="PTHR30540">
    <property type="entry name" value="OSMOTIC STRESS POTASSIUM TRANSPORTER"/>
    <property type="match status" value="1"/>
</dbReference>
<evidence type="ECO:0000313" key="15">
    <source>
        <dbReference type="Proteomes" id="UP001633002"/>
    </source>
</evidence>
<feature type="transmembrane region" description="Helical" evidence="10">
    <location>
        <begin position="501"/>
        <end position="525"/>
    </location>
</feature>
<feature type="region of interest" description="Disordered" evidence="11">
    <location>
        <begin position="1"/>
        <end position="28"/>
    </location>
</feature>
<name>A0ABD3HK85_9MARC</name>
<dbReference type="GO" id="GO:0015079">
    <property type="term" value="F:potassium ion transmembrane transporter activity"/>
    <property type="evidence" value="ECO:0007669"/>
    <property type="project" value="UniProtKB-UniRule"/>
</dbReference>